<dbReference type="OrthoDB" id="5296at2759"/>
<dbReference type="Proteomes" id="UP000499080">
    <property type="component" value="Unassembled WGS sequence"/>
</dbReference>
<evidence type="ECO:0000313" key="1">
    <source>
        <dbReference type="EMBL" id="GBL93767.1"/>
    </source>
</evidence>
<proteinExistence type="predicted"/>
<dbReference type="EMBL" id="BGPR01084021">
    <property type="protein sequence ID" value="GBL93767.1"/>
    <property type="molecule type" value="Genomic_DNA"/>
</dbReference>
<dbReference type="InterPro" id="IPR036291">
    <property type="entry name" value="NAD(P)-bd_dom_sf"/>
</dbReference>
<dbReference type="SUPFAM" id="SSF51735">
    <property type="entry name" value="NAD(P)-binding Rossmann-fold domains"/>
    <property type="match status" value="1"/>
</dbReference>
<protein>
    <submittedName>
        <fullName evidence="1">Uncharacterized protein</fullName>
    </submittedName>
</protein>
<accession>A0A4Y2BPY3</accession>
<reference evidence="1 3" key="1">
    <citation type="journal article" date="2019" name="Sci. Rep.">
        <title>Orb-weaving spider Araneus ventricosus genome elucidates the spidroin gene catalogue.</title>
        <authorList>
            <person name="Kono N."/>
            <person name="Nakamura H."/>
            <person name="Ohtoshi R."/>
            <person name="Moran D.A.P."/>
            <person name="Shinohara A."/>
            <person name="Yoshida Y."/>
            <person name="Fujiwara M."/>
            <person name="Mori M."/>
            <person name="Tomita M."/>
            <person name="Arakawa K."/>
        </authorList>
    </citation>
    <scope>NUCLEOTIDE SEQUENCE [LARGE SCALE GENOMIC DNA]</scope>
</reference>
<dbReference type="AlphaFoldDB" id="A0A4Y2BPY3"/>
<organism evidence="1 3">
    <name type="scientific">Araneus ventricosus</name>
    <name type="common">Orbweaver spider</name>
    <name type="synonym">Epeira ventricosa</name>
    <dbReference type="NCBI Taxonomy" id="182803"/>
    <lineage>
        <taxon>Eukaryota</taxon>
        <taxon>Metazoa</taxon>
        <taxon>Ecdysozoa</taxon>
        <taxon>Arthropoda</taxon>
        <taxon>Chelicerata</taxon>
        <taxon>Arachnida</taxon>
        <taxon>Araneae</taxon>
        <taxon>Araneomorphae</taxon>
        <taxon>Entelegynae</taxon>
        <taxon>Araneoidea</taxon>
        <taxon>Araneidae</taxon>
        <taxon>Araneus</taxon>
    </lineage>
</organism>
<evidence type="ECO:0000313" key="2">
    <source>
        <dbReference type="EMBL" id="GBL93777.1"/>
    </source>
</evidence>
<gene>
    <name evidence="1" type="ORF">AVEN_76558_1</name>
    <name evidence="2" type="ORF">AVEN_87728_1</name>
</gene>
<evidence type="ECO:0000313" key="3">
    <source>
        <dbReference type="Proteomes" id="UP000499080"/>
    </source>
</evidence>
<keyword evidence="3" id="KW-1185">Reference proteome</keyword>
<comment type="caution">
    <text evidence="1">The sequence shown here is derived from an EMBL/GenBank/DDBJ whole genome shotgun (WGS) entry which is preliminary data.</text>
</comment>
<name>A0A4Y2BPY3_ARAVE</name>
<sequence length="122" mass="14031">MEADRRQQETREQHNIRVQAERKYCALNVTQWNMSAYNSDYTYESESIAALNMAMRIAALIIKDQRILVVNMWIGRTNHVLATKQNSLPISEGVSGMLETMNLLNESLHGALVDQHRQIVPF</sequence>
<dbReference type="EMBL" id="BGPR01084023">
    <property type="protein sequence ID" value="GBL93777.1"/>
    <property type="molecule type" value="Genomic_DNA"/>
</dbReference>